<dbReference type="RefSeq" id="XP_009691319.1">
    <property type="nucleotide sequence ID" value="XM_009693024.1"/>
</dbReference>
<organism evidence="4 5">
    <name type="scientific">Theileria orientalis strain Shintoku</name>
    <dbReference type="NCBI Taxonomy" id="869250"/>
    <lineage>
        <taxon>Eukaryota</taxon>
        <taxon>Sar</taxon>
        <taxon>Alveolata</taxon>
        <taxon>Apicomplexa</taxon>
        <taxon>Aconoidasida</taxon>
        <taxon>Piroplasmida</taxon>
        <taxon>Theileriidae</taxon>
        <taxon>Theileria</taxon>
    </lineage>
</organism>
<feature type="coiled-coil region" evidence="1">
    <location>
        <begin position="70"/>
        <end position="97"/>
    </location>
</feature>
<keyword evidence="5" id="KW-1185">Reference proteome</keyword>
<keyword evidence="3" id="KW-0472">Membrane</keyword>
<keyword evidence="3" id="KW-1133">Transmembrane helix</keyword>
<evidence type="ECO:0000256" key="2">
    <source>
        <dbReference type="SAM" id="MobiDB-lite"/>
    </source>
</evidence>
<evidence type="ECO:0000256" key="3">
    <source>
        <dbReference type="SAM" id="Phobius"/>
    </source>
</evidence>
<feature type="region of interest" description="Disordered" evidence="2">
    <location>
        <begin position="33"/>
        <end position="52"/>
    </location>
</feature>
<evidence type="ECO:0000256" key="1">
    <source>
        <dbReference type="SAM" id="Coils"/>
    </source>
</evidence>
<reference evidence="4 5" key="1">
    <citation type="journal article" date="2012" name="MBio">
        <title>Comparative genome analysis of three eukaryotic parasites with differing abilities to transform leukocytes reveals key mediators of Theileria-induced leukocyte transformation.</title>
        <authorList>
            <person name="Hayashida K."/>
            <person name="Hara Y."/>
            <person name="Abe T."/>
            <person name="Yamasaki C."/>
            <person name="Toyoda A."/>
            <person name="Kosuge T."/>
            <person name="Suzuki Y."/>
            <person name="Sato Y."/>
            <person name="Kawashima S."/>
            <person name="Katayama T."/>
            <person name="Wakaguri H."/>
            <person name="Inoue N."/>
            <person name="Homma K."/>
            <person name="Tada-Umezaki M."/>
            <person name="Yagi Y."/>
            <person name="Fujii Y."/>
            <person name="Habara T."/>
            <person name="Kanehisa M."/>
            <person name="Watanabe H."/>
            <person name="Ito K."/>
            <person name="Gojobori T."/>
            <person name="Sugawara H."/>
            <person name="Imanishi T."/>
            <person name="Weir W."/>
            <person name="Gardner M."/>
            <person name="Pain A."/>
            <person name="Shiels B."/>
            <person name="Hattori M."/>
            <person name="Nene V."/>
            <person name="Sugimoto C."/>
        </authorList>
    </citation>
    <scope>NUCLEOTIDE SEQUENCE [LARGE SCALE GENOMIC DNA]</scope>
    <source>
        <strain evidence="4 5">Shintoku</strain>
    </source>
</reference>
<keyword evidence="1" id="KW-0175">Coiled coil</keyword>
<gene>
    <name evidence="4" type="ORF">TOT_030000279</name>
</gene>
<proteinExistence type="predicted"/>
<evidence type="ECO:0000313" key="4">
    <source>
        <dbReference type="EMBL" id="BAM41018.1"/>
    </source>
</evidence>
<accession>J4C8L9</accession>
<feature type="transmembrane region" description="Helical" evidence="3">
    <location>
        <begin position="187"/>
        <end position="207"/>
    </location>
</feature>
<dbReference type="eggNOG" id="ENOG502QXN6">
    <property type="taxonomic scope" value="Eukaryota"/>
</dbReference>
<dbReference type="KEGG" id="tot:TOT_030000279"/>
<dbReference type="AlphaFoldDB" id="J4C8L9"/>
<dbReference type="Proteomes" id="UP000003786">
    <property type="component" value="Chromosome 3"/>
</dbReference>
<dbReference type="OrthoDB" id="361554at2759"/>
<keyword evidence="3" id="KW-0812">Transmembrane</keyword>
<protein>
    <submittedName>
        <fullName evidence="4">Uncharacterized protein</fullName>
    </submittedName>
</protein>
<dbReference type="GeneID" id="20715470"/>
<dbReference type="EMBL" id="AP011948">
    <property type="protein sequence ID" value="BAM41018.1"/>
    <property type="molecule type" value="Genomic_DNA"/>
</dbReference>
<dbReference type="OMA" id="WESMDAN"/>
<sequence length="208" mass="23875">MYSTSDFVSPKSYKDWLVVDEIDYMLTESTMRSQLSVQSDDDSSYSGDTYDNYSYKSEQNHELDLDKIVAEKIDQINRETNDDIKKIKNKLNQIESRWDEGNIKKYTENNNKHPELSKIDRLLGEAIKEVVEIQKGANMAVLELSKSVENVEEIYSKTMDLKNSTDKFRKTAYKEKVAQPMSLKSQLVIAASAFLGLQFLLGILSMLS</sequence>
<dbReference type="VEuPathDB" id="PiroplasmaDB:TOT_030000279"/>
<evidence type="ECO:0000313" key="5">
    <source>
        <dbReference type="Proteomes" id="UP000003786"/>
    </source>
</evidence>
<name>J4C8L9_THEOR</name>